<accession>A0A8T7H442</accession>
<comment type="similarity">
    <text evidence="6">Belongs to the HepT RNase toxin family.</text>
</comment>
<evidence type="ECO:0000313" key="7">
    <source>
        <dbReference type="EMBL" id="NQS79233.1"/>
    </source>
</evidence>
<evidence type="ECO:0000256" key="3">
    <source>
        <dbReference type="ARBA" id="ARBA00022722"/>
    </source>
</evidence>
<evidence type="ECO:0000256" key="4">
    <source>
        <dbReference type="ARBA" id="ARBA00022741"/>
    </source>
</evidence>
<dbReference type="InterPro" id="IPR008201">
    <property type="entry name" value="HepT-like"/>
</dbReference>
<keyword evidence="3" id="KW-0540">Nuclease</keyword>
<evidence type="ECO:0000256" key="1">
    <source>
        <dbReference type="ARBA" id="ARBA00022553"/>
    </source>
</evidence>
<dbReference type="Gene3D" id="1.20.120.580">
    <property type="entry name" value="bsu32300-like"/>
    <property type="match status" value="1"/>
</dbReference>
<evidence type="ECO:0000313" key="8">
    <source>
        <dbReference type="Proteomes" id="UP000737555"/>
    </source>
</evidence>
<reference evidence="7" key="1">
    <citation type="submission" date="2020-05" db="EMBL/GenBank/DDBJ databases">
        <title>The first insight into the ecology of ammonia-tolerant syntrophic propionate oxidizing bacteria.</title>
        <authorList>
            <person name="Singh A."/>
            <person name="Schnurer A."/>
            <person name="Westerholm M."/>
        </authorList>
    </citation>
    <scope>NUCLEOTIDE SEQUENCE</scope>
    <source>
        <strain evidence="7">MAG54</strain>
    </source>
</reference>
<dbReference type="GO" id="GO:0000166">
    <property type="term" value="F:nucleotide binding"/>
    <property type="evidence" value="ECO:0007669"/>
    <property type="project" value="UniProtKB-KW"/>
</dbReference>
<dbReference type="Pfam" id="PF01934">
    <property type="entry name" value="HepT-like"/>
    <property type="match status" value="1"/>
</dbReference>
<keyword evidence="5" id="KW-0378">Hydrolase</keyword>
<dbReference type="InterPro" id="IPR037038">
    <property type="entry name" value="HepT-like_sf"/>
</dbReference>
<dbReference type="PANTHER" id="PTHR34139:SF1">
    <property type="entry name" value="RNASE MJ1380-RELATED"/>
    <property type="match status" value="1"/>
</dbReference>
<dbReference type="EMBL" id="JABMJE010000254">
    <property type="protein sequence ID" value="NQS79233.1"/>
    <property type="molecule type" value="Genomic_DNA"/>
</dbReference>
<keyword evidence="1" id="KW-0597">Phosphoprotein</keyword>
<dbReference type="Proteomes" id="UP000737555">
    <property type="component" value="Unassembled WGS sequence"/>
</dbReference>
<dbReference type="AlphaFoldDB" id="A0A8T7H442"/>
<organism evidence="7 8">
    <name type="scientific">Methanoculleus bourgensis</name>
    <dbReference type="NCBI Taxonomy" id="83986"/>
    <lineage>
        <taxon>Archaea</taxon>
        <taxon>Methanobacteriati</taxon>
        <taxon>Methanobacteriota</taxon>
        <taxon>Stenosarchaea group</taxon>
        <taxon>Methanomicrobia</taxon>
        <taxon>Methanomicrobiales</taxon>
        <taxon>Methanomicrobiaceae</taxon>
        <taxon>Methanoculleus</taxon>
    </lineage>
</organism>
<dbReference type="InterPro" id="IPR051813">
    <property type="entry name" value="HepT_RNase_toxin"/>
</dbReference>
<evidence type="ECO:0000256" key="2">
    <source>
        <dbReference type="ARBA" id="ARBA00022649"/>
    </source>
</evidence>
<proteinExistence type="inferred from homology"/>
<dbReference type="GO" id="GO:0004540">
    <property type="term" value="F:RNA nuclease activity"/>
    <property type="evidence" value="ECO:0007669"/>
    <property type="project" value="InterPro"/>
</dbReference>
<evidence type="ECO:0000256" key="6">
    <source>
        <dbReference type="ARBA" id="ARBA00024207"/>
    </source>
</evidence>
<dbReference type="GO" id="GO:0110001">
    <property type="term" value="C:toxin-antitoxin complex"/>
    <property type="evidence" value="ECO:0007669"/>
    <property type="project" value="InterPro"/>
</dbReference>
<dbReference type="PANTHER" id="PTHR34139">
    <property type="entry name" value="UPF0331 PROTEIN MJ0127"/>
    <property type="match status" value="1"/>
</dbReference>
<comment type="caution">
    <text evidence="7">The sequence shown here is derived from an EMBL/GenBank/DDBJ whole genome shotgun (WGS) entry which is preliminary data.</text>
</comment>
<evidence type="ECO:0000256" key="5">
    <source>
        <dbReference type="ARBA" id="ARBA00022801"/>
    </source>
</evidence>
<protein>
    <submittedName>
        <fullName evidence="7">DUF86 domain-containing protein</fullName>
    </submittedName>
</protein>
<sequence>MKGATLYLLHIRECTDRIARYTRDGKEAFLADEMIQDAVLRNLQVLAESTQRLDGDLKANHPEIDWHGISGFRNILVHQYLSVNPLRVWNVIEQYLPLLAGTVARMLEEIGDE</sequence>
<keyword evidence="2" id="KW-1277">Toxin-antitoxin system</keyword>
<gene>
    <name evidence="7" type="ORF">HQQ74_11170</name>
</gene>
<name>A0A8T7H442_9EURY</name>
<dbReference type="GO" id="GO:0016787">
    <property type="term" value="F:hydrolase activity"/>
    <property type="evidence" value="ECO:0007669"/>
    <property type="project" value="UniProtKB-KW"/>
</dbReference>
<keyword evidence="4" id="KW-0547">Nucleotide-binding</keyword>